<dbReference type="SUPFAM" id="SSF57783">
    <property type="entry name" value="Zinc beta-ribbon"/>
    <property type="match status" value="1"/>
</dbReference>
<dbReference type="EMBL" id="VSSQ01056594">
    <property type="protein sequence ID" value="MPN10443.1"/>
    <property type="molecule type" value="Genomic_DNA"/>
</dbReference>
<dbReference type="GO" id="GO:0006265">
    <property type="term" value="P:DNA topological change"/>
    <property type="evidence" value="ECO:0007669"/>
    <property type="project" value="InterPro"/>
</dbReference>
<dbReference type="GO" id="GO:0003918">
    <property type="term" value="F:DNA topoisomerase type II (double strand cut, ATP-hydrolyzing) activity"/>
    <property type="evidence" value="ECO:0007669"/>
    <property type="project" value="UniProtKB-EC"/>
</dbReference>
<name>A0A645FDH9_9ZZZZ</name>
<feature type="domain" description="DNA topoisomerase type IA zn finger" evidence="2">
    <location>
        <begin position="85"/>
        <end position="117"/>
    </location>
</feature>
<proteinExistence type="predicted"/>
<dbReference type="AlphaFoldDB" id="A0A645FDH9"/>
<comment type="caution">
    <text evidence="3">The sequence shown here is derived from an EMBL/GenBank/DDBJ whole genome shotgun (WGS) entry which is preliminary data.</text>
</comment>
<protein>
    <submittedName>
        <fullName evidence="3">DNA topoisomerase 1</fullName>
        <ecNumber evidence="3">5.6.2.2</ecNumber>
    </submittedName>
</protein>
<dbReference type="GO" id="GO:0005694">
    <property type="term" value="C:chromosome"/>
    <property type="evidence" value="ECO:0007669"/>
    <property type="project" value="InterPro"/>
</dbReference>
<dbReference type="Pfam" id="PF01396">
    <property type="entry name" value="Zn_ribbon_Top1"/>
    <property type="match status" value="2"/>
</dbReference>
<accession>A0A645FDH9</accession>
<dbReference type="Gene3D" id="3.30.65.10">
    <property type="entry name" value="Bacterial Topoisomerase I, domain 1"/>
    <property type="match status" value="2"/>
</dbReference>
<feature type="compositionally biased region" description="Basic residues" evidence="1">
    <location>
        <begin position="129"/>
        <end position="140"/>
    </location>
</feature>
<dbReference type="InterPro" id="IPR013498">
    <property type="entry name" value="Topo_IA_Znf"/>
</dbReference>
<keyword evidence="3" id="KW-0413">Isomerase</keyword>
<reference evidence="3" key="1">
    <citation type="submission" date="2019-08" db="EMBL/GenBank/DDBJ databases">
        <authorList>
            <person name="Kucharzyk K."/>
            <person name="Murdoch R.W."/>
            <person name="Higgins S."/>
            <person name="Loffler F."/>
        </authorList>
    </citation>
    <scope>NUCLEOTIDE SEQUENCE</scope>
</reference>
<evidence type="ECO:0000256" key="1">
    <source>
        <dbReference type="SAM" id="MobiDB-lite"/>
    </source>
</evidence>
<gene>
    <name evidence="3" type="primary">topA_44</name>
    <name evidence="3" type="ORF">SDC9_157738</name>
</gene>
<dbReference type="GO" id="GO:0003677">
    <property type="term" value="F:DNA binding"/>
    <property type="evidence" value="ECO:0007669"/>
    <property type="project" value="InterPro"/>
</dbReference>
<evidence type="ECO:0000259" key="2">
    <source>
        <dbReference type="Pfam" id="PF01396"/>
    </source>
</evidence>
<feature type="region of interest" description="Disordered" evidence="1">
    <location>
        <begin position="119"/>
        <end position="140"/>
    </location>
</feature>
<dbReference type="EC" id="5.6.2.2" evidence="3"/>
<evidence type="ECO:0000313" key="3">
    <source>
        <dbReference type="EMBL" id="MPN10443.1"/>
    </source>
</evidence>
<organism evidence="3">
    <name type="scientific">bioreactor metagenome</name>
    <dbReference type="NCBI Taxonomy" id="1076179"/>
    <lineage>
        <taxon>unclassified sequences</taxon>
        <taxon>metagenomes</taxon>
        <taxon>ecological metagenomes</taxon>
    </lineage>
</organism>
<feature type="domain" description="DNA topoisomerase type IA zn finger" evidence="2">
    <location>
        <begin position="38"/>
        <end position="63"/>
    </location>
</feature>
<sequence length="140" mass="15713">METGNVSLTDFLNLQKTLVVDLCSKANSQSVAPKDGYQCPTCSSGVLIKHEGKNGPFWGCSRYREGCKQTFQDINGKPQTTVYPCPKCDGNLNIRKGKKGYFWGCNRYPDCTELYDDNNGEPKLSQSTKPKKKSKFKVKR</sequence>